<dbReference type="Gene3D" id="1.10.287.3240">
    <property type="match status" value="1"/>
</dbReference>
<evidence type="ECO:0000256" key="2">
    <source>
        <dbReference type="ARBA" id="ARBA00022448"/>
    </source>
</evidence>
<evidence type="ECO:0000313" key="5">
    <source>
        <dbReference type="Proteomes" id="UP000023152"/>
    </source>
</evidence>
<keyword evidence="5" id="KW-1185">Reference proteome</keyword>
<organism evidence="4 5">
    <name type="scientific">Reticulomyxa filosa</name>
    <dbReference type="NCBI Taxonomy" id="46433"/>
    <lineage>
        <taxon>Eukaryota</taxon>
        <taxon>Sar</taxon>
        <taxon>Rhizaria</taxon>
        <taxon>Retaria</taxon>
        <taxon>Foraminifera</taxon>
        <taxon>Monothalamids</taxon>
        <taxon>Reticulomyxidae</taxon>
        <taxon>Reticulomyxa</taxon>
    </lineage>
</organism>
<dbReference type="InterPro" id="IPR002699">
    <property type="entry name" value="V_ATPase_D"/>
</dbReference>
<dbReference type="OrthoDB" id="7676488at2759"/>
<keyword evidence="2" id="KW-0813">Transport</keyword>
<comment type="caution">
    <text evidence="4">The sequence shown here is derived from an EMBL/GenBank/DDBJ whole genome shotgun (WGS) entry which is preliminary data.</text>
</comment>
<proteinExistence type="inferred from homology"/>
<dbReference type="GO" id="GO:0046961">
    <property type="term" value="F:proton-transporting ATPase activity, rotational mechanism"/>
    <property type="evidence" value="ECO:0007669"/>
    <property type="project" value="InterPro"/>
</dbReference>
<dbReference type="PANTHER" id="PTHR11671">
    <property type="entry name" value="V-TYPE ATP SYNTHASE SUBUNIT D"/>
    <property type="match status" value="1"/>
</dbReference>
<dbReference type="EMBL" id="ASPP01031192">
    <property type="protein sequence ID" value="ETO03942.1"/>
    <property type="molecule type" value="Genomic_DNA"/>
</dbReference>
<evidence type="ECO:0000313" key="4">
    <source>
        <dbReference type="EMBL" id="ETO03942.1"/>
    </source>
</evidence>
<protein>
    <recommendedName>
        <fullName evidence="6">Vacuolar ATP synthase subunit D</fullName>
    </recommendedName>
</protein>
<sequence length="141" mass="15688">MERQLQVFKNRTKGARKGFSLLKKKSDALKARLNQIVKEIYEVKMQMNGVMKDAQWSHTLARRAAGDFNAKVMTTVESATAKVGMRQENVVGVRVLKFDKEATDNKNSGLLGVMGGGVQIRQCSESFSQALDLLIRLASLQ</sequence>
<dbReference type="Pfam" id="PF01813">
    <property type="entry name" value="ATP-synt_D"/>
    <property type="match status" value="1"/>
</dbReference>
<reference evidence="4 5" key="1">
    <citation type="journal article" date="2013" name="Curr. Biol.">
        <title>The Genome of the Foraminiferan Reticulomyxa filosa.</title>
        <authorList>
            <person name="Glockner G."/>
            <person name="Hulsmann N."/>
            <person name="Schleicher M."/>
            <person name="Noegel A.A."/>
            <person name="Eichinger L."/>
            <person name="Gallinger C."/>
            <person name="Pawlowski J."/>
            <person name="Sierra R."/>
            <person name="Euteneuer U."/>
            <person name="Pillet L."/>
            <person name="Moustafa A."/>
            <person name="Platzer M."/>
            <person name="Groth M."/>
            <person name="Szafranski K."/>
            <person name="Schliwa M."/>
        </authorList>
    </citation>
    <scope>NUCLEOTIDE SEQUENCE [LARGE SCALE GENOMIC DNA]</scope>
</reference>
<dbReference type="AlphaFoldDB" id="X6LS61"/>
<feature type="non-terminal residue" evidence="4">
    <location>
        <position position="141"/>
    </location>
</feature>
<name>X6LS61_RETFI</name>
<keyword evidence="3" id="KW-0406">Ion transport</keyword>
<dbReference type="OMA" id="IVETEML"/>
<evidence type="ECO:0000256" key="3">
    <source>
        <dbReference type="ARBA" id="ARBA00023065"/>
    </source>
</evidence>
<dbReference type="Proteomes" id="UP000023152">
    <property type="component" value="Unassembled WGS sequence"/>
</dbReference>
<accession>X6LS61</accession>
<evidence type="ECO:0000256" key="1">
    <source>
        <dbReference type="ARBA" id="ARBA00005850"/>
    </source>
</evidence>
<gene>
    <name evidence="4" type="ORF">RFI_33460</name>
</gene>
<evidence type="ECO:0008006" key="6">
    <source>
        <dbReference type="Google" id="ProtNLM"/>
    </source>
</evidence>
<comment type="similarity">
    <text evidence="1">Belongs to the V-ATPase D subunit family.</text>
</comment>
<dbReference type="NCBIfam" id="TIGR00309">
    <property type="entry name" value="V_ATPase_subD"/>
    <property type="match status" value="1"/>
</dbReference>